<dbReference type="Gene3D" id="3.60.15.10">
    <property type="entry name" value="Ribonuclease Z/Hydroxyacylglutathione hydrolase-like"/>
    <property type="match status" value="1"/>
</dbReference>
<organism evidence="3 4">
    <name type="scientific">Maricaulis virginensis</name>
    <dbReference type="NCBI Taxonomy" id="144022"/>
    <lineage>
        <taxon>Bacteria</taxon>
        <taxon>Pseudomonadati</taxon>
        <taxon>Pseudomonadota</taxon>
        <taxon>Alphaproteobacteria</taxon>
        <taxon>Maricaulales</taxon>
        <taxon>Maricaulaceae</taxon>
        <taxon>Maricaulis</taxon>
    </lineage>
</organism>
<proteinExistence type="predicted"/>
<feature type="signal peptide" evidence="1">
    <location>
        <begin position="1"/>
        <end position="21"/>
    </location>
</feature>
<evidence type="ECO:0000256" key="1">
    <source>
        <dbReference type="SAM" id="SignalP"/>
    </source>
</evidence>
<feature type="domain" description="Metallo-beta-lactamase" evidence="2">
    <location>
        <begin position="78"/>
        <end position="262"/>
    </location>
</feature>
<gene>
    <name evidence="3" type="ORF">GCM10017621_04990</name>
</gene>
<evidence type="ECO:0000313" key="4">
    <source>
        <dbReference type="Proteomes" id="UP001143486"/>
    </source>
</evidence>
<dbReference type="EMBL" id="BSFE01000001">
    <property type="protein sequence ID" value="GLK50991.1"/>
    <property type="molecule type" value="Genomic_DNA"/>
</dbReference>
<keyword evidence="4" id="KW-1185">Reference proteome</keyword>
<sequence>MMTRPGALALTLLASTVFAAAAPAQDAPRCAVELLVLGVAQDGGAPQMGNPDDPAWADPSLRRLATSLAVVDRPHDARYLFEATPDMREQLQRLDEFAPPAGEGPGLDGIFLTHGHIGHYTGLMYLGFESMGARGVPVHVMPSMAAFLFSNGPWDQLVRLGNIVLVDLQADEPSVVGSLTVTPFEVPHRQEYTEVVGFRIDGPDRSALFLPDIDSWEEWDAWGEAGDGEPGMIERAVASVDVAYLDATFFANGEIPGRDMSGFPHPFITHSMDRFADLPASEKTKIRFIHFNHTNPVRFPDAPERQQVLEAGFGLADEGERYCLGD</sequence>
<protein>
    <recommendedName>
        <fullName evidence="2">Metallo-beta-lactamase domain-containing protein</fullName>
    </recommendedName>
</protein>
<dbReference type="Proteomes" id="UP001143486">
    <property type="component" value="Unassembled WGS sequence"/>
</dbReference>
<feature type="chain" id="PRO_5040947752" description="Metallo-beta-lactamase domain-containing protein" evidence="1">
    <location>
        <begin position="22"/>
        <end position="326"/>
    </location>
</feature>
<dbReference type="RefSeq" id="WP_271185384.1">
    <property type="nucleotide sequence ID" value="NZ_BSFE01000001.1"/>
</dbReference>
<name>A0A9W6IL58_9PROT</name>
<dbReference type="SUPFAM" id="SSF56281">
    <property type="entry name" value="Metallo-hydrolase/oxidoreductase"/>
    <property type="match status" value="1"/>
</dbReference>
<dbReference type="InterPro" id="IPR001279">
    <property type="entry name" value="Metallo-B-lactamas"/>
</dbReference>
<dbReference type="AlphaFoldDB" id="A0A9W6IL58"/>
<dbReference type="Pfam" id="PF12706">
    <property type="entry name" value="Lactamase_B_2"/>
    <property type="match status" value="1"/>
</dbReference>
<accession>A0A9W6IL58</accession>
<evidence type="ECO:0000313" key="3">
    <source>
        <dbReference type="EMBL" id="GLK50991.1"/>
    </source>
</evidence>
<keyword evidence="1" id="KW-0732">Signal</keyword>
<reference evidence="3" key="1">
    <citation type="journal article" date="2014" name="Int. J. Syst. Evol. Microbiol.">
        <title>Complete genome sequence of Corynebacterium casei LMG S-19264T (=DSM 44701T), isolated from a smear-ripened cheese.</title>
        <authorList>
            <consortium name="US DOE Joint Genome Institute (JGI-PGF)"/>
            <person name="Walter F."/>
            <person name="Albersmeier A."/>
            <person name="Kalinowski J."/>
            <person name="Ruckert C."/>
        </authorList>
    </citation>
    <scope>NUCLEOTIDE SEQUENCE</scope>
    <source>
        <strain evidence="3">VKM B-1513</strain>
    </source>
</reference>
<dbReference type="InterPro" id="IPR036866">
    <property type="entry name" value="RibonucZ/Hydroxyglut_hydro"/>
</dbReference>
<comment type="caution">
    <text evidence="3">The sequence shown here is derived from an EMBL/GenBank/DDBJ whole genome shotgun (WGS) entry which is preliminary data.</text>
</comment>
<reference evidence="3" key="2">
    <citation type="submission" date="2023-01" db="EMBL/GenBank/DDBJ databases">
        <authorList>
            <person name="Sun Q."/>
            <person name="Evtushenko L."/>
        </authorList>
    </citation>
    <scope>NUCLEOTIDE SEQUENCE</scope>
    <source>
        <strain evidence="3">VKM B-1513</strain>
    </source>
</reference>
<evidence type="ECO:0000259" key="2">
    <source>
        <dbReference type="Pfam" id="PF12706"/>
    </source>
</evidence>